<dbReference type="PANTHER" id="PTHR13710">
    <property type="entry name" value="DNA HELICASE RECQ FAMILY MEMBER"/>
    <property type="match status" value="1"/>
</dbReference>
<dbReference type="GO" id="GO:0006310">
    <property type="term" value="P:DNA recombination"/>
    <property type="evidence" value="ECO:0007669"/>
    <property type="project" value="InterPro"/>
</dbReference>
<gene>
    <name evidence="8" type="ORF">FD02_GL001245</name>
</gene>
<dbReference type="SMART" id="SM00487">
    <property type="entry name" value="DEXDc"/>
    <property type="match status" value="1"/>
</dbReference>
<dbReference type="RefSeq" id="WP_056950722.1">
    <property type="nucleotide sequence ID" value="NZ_AZDJ01000013.1"/>
</dbReference>
<dbReference type="GO" id="GO:0043138">
    <property type="term" value="F:3'-5' DNA helicase activity"/>
    <property type="evidence" value="ECO:0007669"/>
    <property type="project" value="TreeGrafter"/>
</dbReference>
<feature type="domain" description="Helicase ATP-binding" evidence="6">
    <location>
        <begin position="25"/>
        <end position="192"/>
    </location>
</feature>
<keyword evidence="1" id="KW-0547">Nucleotide-binding</keyword>
<evidence type="ECO:0000256" key="3">
    <source>
        <dbReference type="ARBA" id="ARBA00022806"/>
    </source>
</evidence>
<dbReference type="PROSITE" id="PS00690">
    <property type="entry name" value="DEAH_ATP_HELICASE"/>
    <property type="match status" value="1"/>
</dbReference>
<dbReference type="SUPFAM" id="SSF52540">
    <property type="entry name" value="P-loop containing nucleoside triphosphate hydrolases"/>
    <property type="match status" value="1"/>
</dbReference>
<proteinExistence type="predicted"/>
<name>A0A0R1JQJ8_9LACO</name>
<reference evidence="8 9" key="1">
    <citation type="journal article" date="2015" name="Genome Announc.">
        <title>Expanding the biotechnology potential of lactobacilli through comparative genomics of 213 strains and associated genera.</title>
        <authorList>
            <person name="Sun Z."/>
            <person name="Harris H.M."/>
            <person name="McCann A."/>
            <person name="Guo C."/>
            <person name="Argimon S."/>
            <person name="Zhang W."/>
            <person name="Yang X."/>
            <person name="Jeffery I.B."/>
            <person name="Cooney J.C."/>
            <person name="Kagawa T.F."/>
            <person name="Liu W."/>
            <person name="Song Y."/>
            <person name="Salvetti E."/>
            <person name="Wrobel A."/>
            <person name="Rasinkangas P."/>
            <person name="Parkhill J."/>
            <person name="Rea M.C."/>
            <person name="O'Sullivan O."/>
            <person name="Ritari J."/>
            <person name="Douillard F.P."/>
            <person name="Paul Ross R."/>
            <person name="Yang R."/>
            <person name="Briner A.E."/>
            <person name="Felis G.E."/>
            <person name="de Vos W.M."/>
            <person name="Barrangou R."/>
            <person name="Klaenhammer T.R."/>
            <person name="Caufield P.W."/>
            <person name="Cui Y."/>
            <person name="Zhang H."/>
            <person name="O'Toole P.W."/>
        </authorList>
    </citation>
    <scope>NUCLEOTIDE SEQUENCE [LARGE SCALE GENOMIC DNA]</scope>
    <source>
        <strain evidence="8 9">JCM 17158</strain>
    </source>
</reference>
<dbReference type="PROSITE" id="PS51194">
    <property type="entry name" value="HELICASE_CTER"/>
    <property type="match status" value="1"/>
</dbReference>
<dbReference type="InterPro" id="IPR001650">
    <property type="entry name" value="Helicase_C-like"/>
</dbReference>
<evidence type="ECO:0000256" key="2">
    <source>
        <dbReference type="ARBA" id="ARBA00022801"/>
    </source>
</evidence>
<dbReference type="STRING" id="1291734.FD02_GL001245"/>
<dbReference type="InterPro" id="IPR011545">
    <property type="entry name" value="DEAD/DEAH_box_helicase_dom"/>
</dbReference>
<dbReference type="CDD" id="cd17920">
    <property type="entry name" value="DEXHc_RecQ"/>
    <property type="match status" value="1"/>
</dbReference>
<dbReference type="GO" id="GO:0005524">
    <property type="term" value="F:ATP binding"/>
    <property type="evidence" value="ECO:0007669"/>
    <property type="project" value="UniProtKB-KW"/>
</dbReference>
<feature type="domain" description="Helicase C-terminal" evidence="7">
    <location>
        <begin position="219"/>
        <end position="364"/>
    </location>
</feature>
<keyword evidence="4" id="KW-0067">ATP-binding</keyword>
<dbReference type="Gene3D" id="3.40.50.300">
    <property type="entry name" value="P-loop containing nucleotide triphosphate hydrolases"/>
    <property type="match status" value="2"/>
</dbReference>
<evidence type="ECO:0000313" key="8">
    <source>
        <dbReference type="EMBL" id="KRK73387.1"/>
    </source>
</evidence>
<dbReference type="InterPro" id="IPR027417">
    <property type="entry name" value="P-loop_NTPase"/>
</dbReference>
<dbReference type="InterPro" id="IPR002464">
    <property type="entry name" value="DNA/RNA_helicase_DEAH_CS"/>
</dbReference>
<dbReference type="Proteomes" id="UP000051804">
    <property type="component" value="Unassembled WGS sequence"/>
</dbReference>
<evidence type="ECO:0000256" key="4">
    <source>
        <dbReference type="ARBA" id="ARBA00022840"/>
    </source>
</evidence>
<keyword evidence="2" id="KW-0378">Hydrolase</keyword>
<sequence length="469" mass="50271">MTDLTAVLQQTFGFTSFRPGQRELIEAVLAGRDALGVLPTGSGKTLCYQLPGRLLPGTMVVVEPLLALMDDQVARLQTSGEKRVVALTGQLSQADFATVMGALDQYRFVFVAPETLTRPDVLRRLTQLTISALVVDEAHCISQWGPDFRPAYLKLGAVVAQLQPRAVLALTATAPTNVQADIEAGLHLRQPVRSIASVDRPNVYLGVEAVADQPAKLARLTAVVQTVAAPTIVYFDRKAKAEQAAAHLASQGIAAAYYHAGLGAHDRDLIQRRFMADALQVICATSAFGMGIDKPDVRLVVYMHVPESLEAYSQGIGRAGRDGLPSASLVLVAPGDYQRAEQFAASLPDQRTIATIYAHPEAFTDFADPQISLVEAYIHAGFTQAQTTAQLRDRLSEKAASFDAMGALLNASGCRRAVLLQHFDSPVPAHTAHCCGELTADVLARLAPGQAHEAATPTDWRGVFAAIFK</sequence>
<keyword evidence="3 8" id="KW-0347">Helicase</keyword>
<evidence type="ECO:0000313" key="9">
    <source>
        <dbReference type="Proteomes" id="UP000051804"/>
    </source>
</evidence>
<dbReference type="PROSITE" id="PS51192">
    <property type="entry name" value="HELICASE_ATP_BIND_1"/>
    <property type="match status" value="1"/>
</dbReference>
<dbReference type="EMBL" id="AZDJ01000013">
    <property type="protein sequence ID" value="KRK73387.1"/>
    <property type="molecule type" value="Genomic_DNA"/>
</dbReference>
<dbReference type="PANTHER" id="PTHR13710:SF84">
    <property type="entry name" value="ATP-DEPENDENT DNA HELICASE RECS-RELATED"/>
    <property type="match status" value="1"/>
</dbReference>
<organism evidence="8 9">
    <name type="scientific">Lacticaseibacillus nasuensis JCM 17158</name>
    <dbReference type="NCBI Taxonomy" id="1291734"/>
    <lineage>
        <taxon>Bacteria</taxon>
        <taxon>Bacillati</taxon>
        <taxon>Bacillota</taxon>
        <taxon>Bacilli</taxon>
        <taxon>Lactobacillales</taxon>
        <taxon>Lactobacillaceae</taxon>
        <taxon>Lacticaseibacillus</taxon>
    </lineage>
</organism>
<dbReference type="InterPro" id="IPR014001">
    <property type="entry name" value="Helicase_ATP-bd"/>
</dbReference>
<dbReference type="AlphaFoldDB" id="A0A0R1JQJ8"/>
<comment type="caution">
    <text evidence="8">The sequence shown here is derived from an EMBL/GenBank/DDBJ whole genome shotgun (WGS) entry which is preliminary data.</text>
</comment>
<protein>
    <submittedName>
        <fullName evidence="8">ATP-dependent DNA helicase RecQ</fullName>
    </submittedName>
</protein>
<evidence type="ECO:0000259" key="7">
    <source>
        <dbReference type="PROSITE" id="PS51194"/>
    </source>
</evidence>
<dbReference type="Pfam" id="PF00271">
    <property type="entry name" value="Helicase_C"/>
    <property type="match status" value="1"/>
</dbReference>
<accession>A0A0R1JQJ8</accession>
<evidence type="ECO:0000259" key="6">
    <source>
        <dbReference type="PROSITE" id="PS51192"/>
    </source>
</evidence>
<dbReference type="SMART" id="SM00490">
    <property type="entry name" value="HELICc"/>
    <property type="match status" value="1"/>
</dbReference>
<dbReference type="GO" id="GO:0009378">
    <property type="term" value="F:four-way junction helicase activity"/>
    <property type="evidence" value="ECO:0007669"/>
    <property type="project" value="TreeGrafter"/>
</dbReference>
<dbReference type="NCBIfam" id="TIGR00614">
    <property type="entry name" value="recQ_fam"/>
    <property type="match status" value="1"/>
</dbReference>
<dbReference type="Pfam" id="PF00270">
    <property type="entry name" value="DEAD"/>
    <property type="match status" value="1"/>
</dbReference>
<dbReference type="GO" id="GO:0005737">
    <property type="term" value="C:cytoplasm"/>
    <property type="evidence" value="ECO:0007669"/>
    <property type="project" value="TreeGrafter"/>
</dbReference>
<dbReference type="GO" id="GO:0043590">
    <property type="term" value="C:bacterial nucleoid"/>
    <property type="evidence" value="ECO:0007669"/>
    <property type="project" value="TreeGrafter"/>
</dbReference>
<dbReference type="GO" id="GO:0006281">
    <property type="term" value="P:DNA repair"/>
    <property type="evidence" value="ECO:0007669"/>
    <property type="project" value="TreeGrafter"/>
</dbReference>
<dbReference type="OrthoDB" id="9763310at2"/>
<keyword evidence="9" id="KW-1185">Reference proteome</keyword>
<dbReference type="GO" id="GO:0016787">
    <property type="term" value="F:hydrolase activity"/>
    <property type="evidence" value="ECO:0007669"/>
    <property type="project" value="UniProtKB-KW"/>
</dbReference>
<dbReference type="GO" id="GO:0003677">
    <property type="term" value="F:DNA binding"/>
    <property type="evidence" value="ECO:0007669"/>
    <property type="project" value="UniProtKB-KW"/>
</dbReference>
<dbReference type="GO" id="GO:0030894">
    <property type="term" value="C:replisome"/>
    <property type="evidence" value="ECO:0007669"/>
    <property type="project" value="TreeGrafter"/>
</dbReference>
<dbReference type="PATRIC" id="fig|1291734.4.peg.1276"/>
<evidence type="ECO:0000256" key="5">
    <source>
        <dbReference type="ARBA" id="ARBA00023125"/>
    </source>
</evidence>
<dbReference type="InterPro" id="IPR004589">
    <property type="entry name" value="DNA_helicase_ATP-dep_RecQ"/>
</dbReference>
<evidence type="ECO:0000256" key="1">
    <source>
        <dbReference type="ARBA" id="ARBA00022741"/>
    </source>
</evidence>
<keyword evidence="5" id="KW-0238">DNA-binding</keyword>